<keyword evidence="15" id="KW-0464">Manganese</keyword>
<evidence type="ECO:0000259" key="21">
    <source>
        <dbReference type="Pfam" id="PF20266"/>
    </source>
</evidence>
<evidence type="ECO:0000313" key="22">
    <source>
        <dbReference type="EMBL" id="CAB3228040.1"/>
    </source>
</evidence>
<evidence type="ECO:0000256" key="18">
    <source>
        <dbReference type="SAM" id="Phobius"/>
    </source>
</evidence>
<evidence type="ECO:0000256" key="16">
    <source>
        <dbReference type="ARBA" id="ARBA00025466"/>
    </source>
</evidence>
<dbReference type="EMBL" id="CADEBD010000280">
    <property type="protein sequence ID" value="CAB3228040.1"/>
    <property type="molecule type" value="Genomic_DNA"/>
</dbReference>
<evidence type="ECO:0000256" key="10">
    <source>
        <dbReference type="ARBA" id="ARBA00022840"/>
    </source>
</evidence>
<evidence type="ECO:0000256" key="15">
    <source>
        <dbReference type="ARBA" id="ARBA00023211"/>
    </source>
</evidence>
<dbReference type="Gene3D" id="1.10.1410.40">
    <property type="match status" value="1"/>
</dbReference>
<dbReference type="Pfam" id="PF20266">
    <property type="entry name" value="Mab-21_C"/>
    <property type="match status" value="1"/>
</dbReference>
<comment type="caution">
    <text evidence="22">The sequence shown here is derived from an EMBL/GenBank/DDBJ whole genome shotgun (WGS) entry which is preliminary data.</text>
</comment>
<comment type="function">
    <text evidence="16">Involved in transvection phenomena (= synapsis-dependent gene expression), where the synaptic pairing of chromosomes carrying genes with which zeste interacts influences the expression of these genes. Zeste binds to DNA and stimulates transcription from a nearby promoter.</text>
</comment>
<dbReference type="GO" id="GO:0005524">
    <property type="term" value="F:ATP binding"/>
    <property type="evidence" value="ECO:0007669"/>
    <property type="project" value="UniProtKB-KW"/>
</dbReference>
<feature type="domain" description="Myb/SANT-like DNA-binding" evidence="20">
    <location>
        <begin position="1"/>
        <end position="56"/>
    </location>
</feature>
<keyword evidence="6" id="KW-0808">Transferase</keyword>
<dbReference type="GO" id="GO:0016779">
    <property type="term" value="F:nucleotidyltransferase activity"/>
    <property type="evidence" value="ECO:0007669"/>
    <property type="project" value="UniProtKB-KW"/>
</dbReference>
<evidence type="ECO:0000256" key="6">
    <source>
        <dbReference type="ARBA" id="ARBA00022679"/>
    </source>
</evidence>
<reference evidence="22 23" key="1">
    <citation type="submission" date="2020-04" db="EMBL/GenBank/DDBJ databases">
        <authorList>
            <person name="Wallbank WR R."/>
            <person name="Pardo Diaz C."/>
            <person name="Kozak K."/>
            <person name="Martin S."/>
            <person name="Jiggins C."/>
            <person name="Moest M."/>
            <person name="Warren A I."/>
            <person name="Byers J.R.P. K."/>
            <person name="Montejo-Kovacevich G."/>
            <person name="Yen C E."/>
        </authorList>
    </citation>
    <scope>NUCLEOTIDE SEQUENCE [LARGE SCALE GENOMIC DNA]</scope>
</reference>
<comment type="cofactor">
    <cofactor evidence="2">
        <name>Mg(2+)</name>
        <dbReference type="ChEBI" id="CHEBI:18420"/>
    </cofactor>
</comment>
<keyword evidence="12" id="KW-0805">Transcription regulation</keyword>
<accession>A0A8S0Z588</accession>
<keyword evidence="10" id="KW-0067">ATP-binding</keyword>
<feature type="compositionally biased region" description="Low complexity" evidence="17">
    <location>
        <begin position="203"/>
        <end position="214"/>
    </location>
</feature>
<name>A0A8S0Z588_ARCPL</name>
<keyword evidence="11" id="KW-0460">Magnesium</keyword>
<evidence type="ECO:0000259" key="20">
    <source>
        <dbReference type="Pfam" id="PF13873"/>
    </source>
</evidence>
<gene>
    <name evidence="22" type="ORF">APLA_LOCUS3318</name>
</gene>
<dbReference type="InterPro" id="IPR046906">
    <property type="entry name" value="Mab-21_HhH/H2TH-like"/>
</dbReference>
<dbReference type="SMART" id="SM01265">
    <property type="entry name" value="Mab-21"/>
    <property type="match status" value="1"/>
</dbReference>
<keyword evidence="18" id="KW-1133">Transmembrane helix</keyword>
<organism evidence="22 23">
    <name type="scientific">Arctia plantaginis</name>
    <name type="common">Wood tiger moth</name>
    <name type="synonym">Phalaena plantaginis</name>
    <dbReference type="NCBI Taxonomy" id="874455"/>
    <lineage>
        <taxon>Eukaryota</taxon>
        <taxon>Metazoa</taxon>
        <taxon>Ecdysozoa</taxon>
        <taxon>Arthropoda</taxon>
        <taxon>Hexapoda</taxon>
        <taxon>Insecta</taxon>
        <taxon>Pterygota</taxon>
        <taxon>Neoptera</taxon>
        <taxon>Endopterygota</taxon>
        <taxon>Lepidoptera</taxon>
        <taxon>Glossata</taxon>
        <taxon>Ditrysia</taxon>
        <taxon>Noctuoidea</taxon>
        <taxon>Erebidae</taxon>
        <taxon>Arctiinae</taxon>
        <taxon>Arctia</taxon>
    </lineage>
</organism>
<dbReference type="InterPro" id="IPR028002">
    <property type="entry name" value="Myb_DNA-bind_5"/>
</dbReference>
<evidence type="ECO:0000256" key="13">
    <source>
        <dbReference type="ARBA" id="ARBA00023134"/>
    </source>
</evidence>
<comment type="subunit">
    <text evidence="4">Self-associates forming complexes of several hundred monomers.</text>
</comment>
<feature type="transmembrane region" description="Helical" evidence="18">
    <location>
        <begin position="172"/>
        <end position="192"/>
    </location>
</feature>
<evidence type="ECO:0000256" key="2">
    <source>
        <dbReference type="ARBA" id="ARBA00001946"/>
    </source>
</evidence>
<proteinExistence type="inferred from homology"/>
<dbReference type="Pfam" id="PF13873">
    <property type="entry name" value="Myb_DNA-bind_5"/>
    <property type="match status" value="1"/>
</dbReference>
<keyword evidence="7" id="KW-0548">Nucleotidyltransferase</keyword>
<dbReference type="Pfam" id="PF03281">
    <property type="entry name" value="Mab-21"/>
    <property type="match status" value="1"/>
</dbReference>
<dbReference type="AlphaFoldDB" id="A0A8S0Z588"/>
<feature type="transmembrane region" description="Helical" evidence="18">
    <location>
        <begin position="133"/>
        <end position="152"/>
    </location>
</feature>
<evidence type="ECO:0000256" key="5">
    <source>
        <dbReference type="ARBA" id="ARBA00016807"/>
    </source>
</evidence>
<evidence type="ECO:0000313" key="23">
    <source>
        <dbReference type="Proteomes" id="UP000494256"/>
    </source>
</evidence>
<dbReference type="GO" id="GO:0005525">
    <property type="term" value="F:GTP binding"/>
    <property type="evidence" value="ECO:0007669"/>
    <property type="project" value="UniProtKB-KW"/>
</dbReference>
<keyword evidence="13" id="KW-0342">GTP-binding</keyword>
<evidence type="ECO:0000256" key="7">
    <source>
        <dbReference type="ARBA" id="ARBA00022695"/>
    </source>
</evidence>
<feature type="domain" description="Mab-21-like nucleotidyltransferase" evidence="19">
    <location>
        <begin position="319"/>
        <end position="527"/>
    </location>
</feature>
<dbReference type="OrthoDB" id="125347at2759"/>
<evidence type="ECO:0000256" key="14">
    <source>
        <dbReference type="ARBA" id="ARBA00023163"/>
    </source>
</evidence>
<dbReference type="PANTHER" id="PTHR10656">
    <property type="entry name" value="CELL FATE DETERMINING PROTEIN MAB21-RELATED"/>
    <property type="match status" value="1"/>
</dbReference>
<dbReference type="GO" id="GO:0046872">
    <property type="term" value="F:metal ion binding"/>
    <property type="evidence" value="ECO:0007669"/>
    <property type="project" value="UniProtKB-KW"/>
</dbReference>
<evidence type="ECO:0000256" key="11">
    <source>
        <dbReference type="ARBA" id="ARBA00022842"/>
    </source>
</evidence>
<keyword evidence="18" id="KW-0472">Membrane</keyword>
<dbReference type="Gene3D" id="3.30.460.90">
    <property type="match status" value="1"/>
</dbReference>
<sequence>MDIVENRKTDGTSQKKKTEAWEDIACHYNNSPNVSQRANAAQLKKMWQNLKTKARDAKTLEAQKKWTGGGPAPPAIGSEETQVLSILPTVMPTIEVEIDSDIIQSSTSQFSETNDDDGVYWQNKKNRMMDMEVHVFGEEFCFVYITYFIIFVTRKMEPNDNNNRNRPQPSLWAVGAGVVAAGAIATLTYFFGGKSKKTAQERQSTSAAPSQSQPLPHTRHSQDQNNSGPSAIELISQRLLNSCQVNSRPNSSCAPENPIITNLNSLLQDIYVRYIKLQEFTLHYKVFDVIFNDLHKKMKDVNPYYRKYSSTVQFAGSHFDKLRIKKPDEFDMDIVISLPLNHKVDPFNPANSDINLEPKGPGFVQLKMGLQYEKLPQRDIDEWPNNKDAYEWKDKSNYLLRSKFIEWFESVVTLALNQYEVKINSRPVVYVEGVAYVIHVSKSGPAMTLLIRNHERNFSMDVDLVPALKFPESRWPISKTYRPIPTKCSKGYWIVVPKPNKEFTVVQDQSRAWRIGLHNQERELMYNSHNLKQTIRLMKKLRDSLDMKKIASYYIKTIFFWEIVAINDEEYWRNSPAVLFKRMVGKLYEALMTGSIPYFWNKNNNLIGGVNKNILMSYANKLLPLMKILEDPSQYKLVAKYLLTYSEFTDYNRRFLHI</sequence>
<evidence type="ECO:0000256" key="1">
    <source>
        <dbReference type="ARBA" id="ARBA00001936"/>
    </source>
</evidence>
<evidence type="ECO:0000256" key="17">
    <source>
        <dbReference type="SAM" id="MobiDB-lite"/>
    </source>
</evidence>
<comment type="similarity">
    <text evidence="3">Belongs to the mab-21 family.</text>
</comment>
<evidence type="ECO:0000256" key="3">
    <source>
        <dbReference type="ARBA" id="ARBA00008307"/>
    </source>
</evidence>
<evidence type="ECO:0000256" key="8">
    <source>
        <dbReference type="ARBA" id="ARBA00022723"/>
    </source>
</evidence>
<dbReference type="Proteomes" id="UP000494256">
    <property type="component" value="Unassembled WGS sequence"/>
</dbReference>
<evidence type="ECO:0000256" key="4">
    <source>
        <dbReference type="ARBA" id="ARBA00011764"/>
    </source>
</evidence>
<dbReference type="InterPro" id="IPR046903">
    <property type="entry name" value="Mab-21-like_nuc_Trfase"/>
</dbReference>
<evidence type="ECO:0000259" key="19">
    <source>
        <dbReference type="Pfam" id="PF03281"/>
    </source>
</evidence>
<protein>
    <recommendedName>
        <fullName evidence="5">Regulatory protein zeste</fullName>
    </recommendedName>
</protein>
<comment type="cofactor">
    <cofactor evidence="1">
        <name>Mn(2+)</name>
        <dbReference type="ChEBI" id="CHEBI:29035"/>
    </cofactor>
</comment>
<dbReference type="InterPro" id="IPR024810">
    <property type="entry name" value="MAB21L/cGLR"/>
</dbReference>
<keyword evidence="8" id="KW-0479">Metal-binding</keyword>
<keyword evidence="9" id="KW-0547">Nucleotide-binding</keyword>
<keyword evidence="14" id="KW-0804">Transcription</keyword>
<evidence type="ECO:0000256" key="9">
    <source>
        <dbReference type="ARBA" id="ARBA00022741"/>
    </source>
</evidence>
<evidence type="ECO:0000256" key="12">
    <source>
        <dbReference type="ARBA" id="ARBA00023015"/>
    </source>
</evidence>
<feature type="region of interest" description="Disordered" evidence="17">
    <location>
        <begin position="200"/>
        <end position="228"/>
    </location>
</feature>
<feature type="domain" description="Mab-21-like HhH/H2TH-like" evidence="21">
    <location>
        <begin position="531"/>
        <end position="622"/>
    </location>
</feature>
<dbReference type="PANTHER" id="PTHR10656:SF42">
    <property type="entry name" value="CYCLIC GMP-AMP SYNTHASE-LIKE PROTEIN-RELATED"/>
    <property type="match status" value="1"/>
</dbReference>
<keyword evidence="18" id="KW-0812">Transmembrane</keyword>